<proteinExistence type="predicted"/>
<reference evidence="2 3" key="1">
    <citation type="journal article" date="2018" name="New Phytol.">
        <title>Phylogenomics of Endogonaceae and evolution of mycorrhizas within Mucoromycota.</title>
        <authorList>
            <person name="Chang Y."/>
            <person name="Desiro A."/>
            <person name="Na H."/>
            <person name="Sandor L."/>
            <person name="Lipzen A."/>
            <person name="Clum A."/>
            <person name="Barry K."/>
            <person name="Grigoriev I.V."/>
            <person name="Martin F.M."/>
            <person name="Stajich J.E."/>
            <person name="Smith M.E."/>
            <person name="Bonito G."/>
            <person name="Spatafora J.W."/>
        </authorList>
    </citation>
    <scope>NUCLEOTIDE SEQUENCE [LARGE SCALE GENOMIC DNA]</scope>
    <source>
        <strain evidence="2 3">AD002</strain>
    </source>
</reference>
<keyword evidence="3" id="KW-1185">Reference proteome</keyword>
<organism evidence="2 3">
    <name type="scientific">Jimgerdemannia flammicorona</name>
    <dbReference type="NCBI Taxonomy" id="994334"/>
    <lineage>
        <taxon>Eukaryota</taxon>
        <taxon>Fungi</taxon>
        <taxon>Fungi incertae sedis</taxon>
        <taxon>Mucoromycota</taxon>
        <taxon>Mucoromycotina</taxon>
        <taxon>Endogonomycetes</taxon>
        <taxon>Endogonales</taxon>
        <taxon>Endogonaceae</taxon>
        <taxon>Jimgerdemannia</taxon>
    </lineage>
</organism>
<accession>A0A433QXU9</accession>
<dbReference type="AlphaFoldDB" id="A0A433QXU9"/>
<evidence type="ECO:0000313" key="2">
    <source>
        <dbReference type="EMBL" id="RUS34608.1"/>
    </source>
</evidence>
<dbReference type="EMBL" id="RBNJ01000400">
    <property type="protein sequence ID" value="RUS34608.1"/>
    <property type="molecule type" value="Genomic_DNA"/>
</dbReference>
<sequence>MSPKRRRGCSDPPRYKPPAPAQRNRRSSDLPERFGGAARPTFASTSLPRWRVEDKNAEGLEALSNNKWMKQLHQKYVRWSNNIIDGQHPRAAAETGGNNYENVENTEGGAYSIRLNRTIRVFFDIEEDSEKKECKCVVRSISRHH</sequence>
<evidence type="ECO:0000256" key="1">
    <source>
        <dbReference type="SAM" id="MobiDB-lite"/>
    </source>
</evidence>
<comment type="caution">
    <text evidence="2">The sequence shown here is derived from an EMBL/GenBank/DDBJ whole genome shotgun (WGS) entry which is preliminary data.</text>
</comment>
<name>A0A433QXU9_9FUNG</name>
<gene>
    <name evidence="2" type="ORF">BC938DRAFT_479520</name>
</gene>
<evidence type="ECO:0000313" key="3">
    <source>
        <dbReference type="Proteomes" id="UP000274822"/>
    </source>
</evidence>
<feature type="region of interest" description="Disordered" evidence="1">
    <location>
        <begin position="1"/>
        <end position="49"/>
    </location>
</feature>
<dbReference type="Proteomes" id="UP000274822">
    <property type="component" value="Unassembled WGS sequence"/>
</dbReference>
<protein>
    <submittedName>
        <fullName evidence="2">Uncharacterized protein</fullName>
    </submittedName>
</protein>